<dbReference type="CDD" id="cd00130">
    <property type="entry name" value="PAS"/>
    <property type="match status" value="3"/>
</dbReference>
<dbReference type="PROSITE" id="PS50112">
    <property type="entry name" value="PAS"/>
    <property type="match status" value="3"/>
</dbReference>
<dbReference type="PANTHER" id="PTHR43304">
    <property type="entry name" value="PHYTOCHROME-LIKE PROTEIN CPH1"/>
    <property type="match status" value="1"/>
</dbReference>
<evidence type="ECO:0000256" key="3">
    <source>
        <dbReference type="ARBA" id="ARBA00022553"/>
    </source>
</evidence>
<evidence type="ECO:0000256" key="5">
    <source>
        <dbReference type="ARBA" id="ARBA00022777"/>
    </source>
</evidence>
<dbReference type="NCBIfam" id="TIGR00229">
    <property type="entry name" value="sensory_box"/>
    <property type="match status" value="3"/>
</dbReference>
<dbReference type="PROSITE" id="PS50109">
    <property type="entry name" value="HIS_KIN"/>
    <property type="match status" value="1"/>
</dbReference>
<evidence type="ECO:0000259" key="7">
    <source>
        <dbReference type="PROSITE" id="PS50112"/>
    </source>
</evidence>
<dbReference type="InterPro" id="IPR003661">
    <property type="entry name" value="HisK_dim/P_dom"/>
</dbReference>
<accession>A0A2N0B5C5</accession>
<gene>
    <name evidence="8" type="ORF">CH379_008900</name>
    <name evidence="9" type="ORF">CH379_16975</name>
</gene>
<feature type="domain" description="PAS" evidence="7">
    <location>
        <begin position="143"/>
        <end position="203"/>
    </location>
</feature>
<accession>A0A2N0BNQ9</accession>
<dbReference type="Gene3D" id="3.30.450.20">
    <property type="entry name" value="PAS domain"/>
    <property type="match status" value="3"/>
</dbReference>
<keyword evidence="3" id="KW-0597">Phosphoprotein</keyword>
<name>A0A2N0BNQ9_9LEPT</name>
<dbReference type="Pfam" id="PF08448">
    <property type="entry name" value="PAS_4"/>
    <property type="match status" value="2"/>
</dbReference>
<organism evidence="9">
    <name type="scientific">Leptospira ellisii</name>
    <dbReference type="NCBI Taxonomy" id="2023197"/>
    <lineage>
        <taxon>Bacteria</taxon>
        <taxon>Pseudomonadati</taxon>
        <taxon>Spirochaetota</taxon>
        <taxon>Spirochaetia</taxon>
        <taxon>Leptospirales</taxon>
        <taxon>Leptospiraceae</taxon>
        <taxon>Leptospira</taxon>
    </lineage>
</organism>
<dbReference type="Pfam" id="PF00512">
    <property type="entry name" value="HisKA"/>
    <property type="match status" value="1"/>
</dbReference>
<dbReference type="InterPro" id="IPR036890">
    <property type="entry name" value="HATPase_C_sf"/>
</dbReference>
<dbReference type="PRINTS" id="PR00344">
    <property type="entry name" value="BCTRLSENSOR"/>
</dbReference>
<dbReference type="SMART" id="SM00387">
    <property type="entry name" value="HATPase_c"/>
    <property type="match status" value="1"/>
</dbReference>
<evidence type="ECO:0000313" key="9">
    <source>
        <dbReference type="EMBL" id="PJZ91741.1"/>
    </source>
</evidence>
<protein>
    <recommendedName>
        <fullName evidence="2">histidine kinase</fullName>
        <ecNumber evidence="2">2.7.13.3</ecNumber>
    </recommendedName>
</protein>
<keyword evidence="10" id="KW-1185">Reference proteome</keyword>
<dbReference type="InterPro" id="IPR000014">
    <property type="entry name" value="PAS"/>
</dbReference>
<evidence type="ECO:0000256" key="1">
    <source>
        <dbReference type="ARBA" id="ARBA00000085"/>
    </source>
</evidence>
<dbReference type="GO" id="GO:0000155">
    <property type="term" value="F:phosphorelay sensor kinase activity"/>
    <property type="evidence" value="ECO:0007669"/>
    <property type="project" value="InterPro"/>
</dbReference>
<dbReference type="Proteomes" id="UP000232122">
    <property type="component" value="Unassembled WGS sequence"/>
</dbReference>
<dbReference type="Pfam" id="PF08447">
    <property type="entry name" value="PAS_3"/>
    <property type="match status" value="1"/>
</dbReference>
<dbReference type="AlphaFoldDB" id="A0A2N0BNQ9"/>
<reference evidence="9" key="1">
    <citation type="submission" date="2017-07" db="EMBL/GenBank/DDBJ databases">
        <title>Leptospira spp. isolated from tropical soils.</title>
        <authorList>
            <person name="Thibeaux R."/>
            <person name="Iraola G."/>
            <person name="Ferres I."/>
            <person name="Bierque E."/>
            <person name="Girault D."/>
            <person name="Soupe-Gilbert M.-E."/>
            <person name="Picardeau M."/>
            <person name="Goarant C."/>
        </authorList>
    </citation>
    <scope>NUCLEOTIDE SEQUENCE [LARGE SCALE GENOMIC DNA]</scope>
    <source>
        <strain evidence="9">ATI7-C-A5</strain>
    </source>
</reference>
<comment type="caution">
    <text evidence="9">The sequence shown here is derived from an EMBL/GenBank/DDBJ whole genome shotgun (WGS) entry which is preliminary data.</text>
</comment>
<dbReference type="SUPFAM" id="SSF55874">
    <property type="entry name" value="ATPase domain of HSP90 chaperone/DNA topoisomerase II/histidine kinase"/>
    <property type="match status" value="1"/>
</dbReference>
<dbReference type="OrthoDB" id="340007at2"/>
<dbReference type="InterPro" id="IPR004358">
    <property type="entry name" value="Sig_transdc_His_kin-like_C"/>
</dbReference>
<dbReference type="EMBL" id="NPEF01000223">
    <property type="protein sequence ID" value="PJZ91741.1"/>
    <property type="molecule type" value="Genomic_DNA"/>
</dbReference>
<dbReference type="InterPro" id="IPR013655">
    <property type="entry name" value="PAS_fold_3"/>
</dbReference>
<dbReference type="InterPro" id="IPR052162">
    <property type="entry name" value="Sensor_kinase/Photoreceptor"/>
</dbReference>
<dbReference type="Pfam" id="PF02518">
    <property type="entry name" value="HATPase_c"/>
    <property type="match status" value="1"/>
</dbReference>
<evidence type="ECO:0000259" key="6">
    <source>
        <dbReference type="PROSITE" id="PS50109"/>
    </source>
</evidence>
<dbReference type="EMBL" id="NPEF02000009">
    <property type="protein sequence ID" value="MDV6235743.1"/>
    <property type="molecule type" value="Genomic_DNA"/>
</dbReference>
<dbReference type="EC" id="2.7.13.3" evidence="2"/>
<evidence type="ECO:0000313" key="10">
    <source>
        <dbReference type="Proteomes" id="UP000232122"/>
    </source>
</evidence>
<dbReference type="CDD" id="cd00082">
    <property type="entry name" value="HisKA"/>
    <property type="match status" value="1"/>
</dbReference>
<dbReference type="Gene3D" id="1.10.287.130">
    <property type="match status" value="1"/>
</dbReference>
<dbReference type="InterPro" id="IPR029016">
    <property type="entry name" value="GAF-like_dom_sf"/>
</dbReference>
<dbReference type="SUPFAM" id="SSF47384">
    <property type="entry name" value="Homodimeric domain of signal transducing histidine kinase"/>
    <property type="match status" value="1"/>
</dbReference>
<sequence length="895" mass="102638">MQQSKTGSLEELASEIDSFDSKLCVLEERSSGRIVYSKECGRFWGFDSPCGESEDLSSFLSRLYGRIRNYSAFTEPILLIYIHDPEYFDTLFTVDGTILRFFWGPLSENDDSVRIYSFEILGTEKEGAASIPDLSVDPLFYQLPEPAFVFDPDTLRFIAVNDAAVFVYGYSRKEFFSMTLIDIRPEEDRVVLEAAVRSFMEAPGIRSAGIWRHWRKDRKLLYMKLAANRIPFGNSHAILALLRDVSEFVETSYSLKQSLTEKQSIIESMSDRYFSLSRDWRFISVNRNSEIILGKPKEELIGRNIWGLFPGPNQRFFKEKYETSLLTGKPVSFEYKSDSTGTILEFRIIPFGEGLSVFFQDITEKRRREKEQEILKEILFRIPRASTLKESFATLFEIICTQTLWSFAQLWKLKDGELVLEENSPWYTSSELETEFGKYRSLSFGVRFLPGEGMIGRSFGSDKILFYKDIRNEADFKRLDAAKTAEVGSWIAVPFKTGHESYVLEFCTRTQIDSGNSYIQMFELIADQVESLFRNKEDEDEKNQFFKASGDMFQISRLDGKVIERNPAWETVFGYTTEELQGMDLLDLVHPEDREKMLQGREGFKKERANVSGALRYIAKSGDVKSVLWKVTFSPEYDLIYATGKDITEIQRNQIQLENLARELKRSNADLEDFAFIASHDLQEPLRKIMAFGDRLLKKASGLDPESADYLQRMSASALRLSNLIEGLLSYSRIKSRSKPFQFCDLSKILKETIGDLEIYVKERNATVIDSEIGFAWCDPVQIGMVFQNLIKNGIKFNRSGVPEVVIRSVPHPSEPNWIRITFFDNGIGFDKKHGEKIFTLFQRLHSREDYEGNGIGLAVCKKIVELHGGRIFAESIPGSGSTFYVDIPGSITET</sequence>
<feature type="domain" description="PAS" evidence="7">
    <location>
        <begin position="538"/>
        <end position="599"/>
    </location>
</feature>
<reference evidence="8 10" key="2">
    <citation type="journal article" date="2018" name="Microb. Genom.">
        <title>Deciphering the unexplored Leptospira diversity from soils uncovers genomic evolution to virulence.</title>
        <authorList>
            <person name="Thibeaux R."/>
            <person name="Iraola G."/>
            <person name="Ferres I."/>
            <person name="Bierque E."/>
            <person name="Girault D."/>
            <person name="Soupe-Gilbert M.E."/>
            <person name="Picardeau M."/>
            <person name="Goarant C."/>
        </authorList>
    </citation>
    <scope>NUCLEOTIDE SEQUENCE [LARGE SCALE GENOMIC DNA]</scope>
    <source>
        <strain evidence="8 10">ATI7-C-A5</strain>
    </source>
</reference>
<dbReference type="InterPro" id="IPR013656">
    <property type="entry name" value="PAS_4"/>
</dbReference>
<dbReference type="SMART" id="SM00091">
    <property type="entry name" value="PAS"/>
    <property type="match status" value="3"/>
</dbReference>
<evidence type="ECO:0000256" key="2">
    <source>
        <dbReference type="ARBA" id="ARBA00012438"/>
    </source>
</evidence>
<dbReference type="SMART" id="SM00388">
    <property type="entry name" value="HisKA"/>
    <property type="match status" value="1"/>
</dbReference>
<dbReference type="PANTHER" id="PTHR43304:SF1">
    <property type="entry name" value="PAC DOMAIN-CONTAINING PROTEIN"/>
    <property type="match status" value="1"/>
</dbReference>
<dbReference type="InterPro" id="IPR035965">
    <property type="entry name" value="PAS-like_dom_sf"/>
</dbReference>
<dbReference type="Gene3D" id="3.30.565.10">
    <property type="entry name" value="Histidine kinase-like ATPase, C-terminal domain"/>
    <property type="match status" value="1"/>
</dbReference>
<dbReference type="SUPFAM" id="SSF55785">
    <property type="entry name" value="PYP-like sensor domain (PAS domain)"/>
    <property type="match status" value="3"/>
</dbReference>
<evidence type="ECO:0000256" key="4">
    <source>
        <dbReference type="ARBA" id="ARBA00022679"/>
    </source>
</evidence>
<dbReference type="InterPro" id="IPR003594">
    <property type="entry name" value="HATPase_dom"/>
</dbReference>
<feature type="domain" description="Histidine kinase" evidence="6">
    <location>
        <begin position="677"/>
        <end position="892"/>
    </location>
</feature>
<keyword evidence="5 9" id="KW-0418">Kinase</keyword>
<proteinExistence type="predicted"/>
<feature type="domain" description="PAS" evidence="7">
    <location>
        <begin position="258"/>
        <end position="328"/>
    </location>
</feature>
<evidence type="ECO:0000313" key="8">
    <source>
        <dbReference type="EMBL" id="MDV6235743.1"/>
    </source>
</evidence>
<dbReference type="InterPro" id="IPR036097">
    <property type="entry name" value="HisK_dim/P_sf"/>
</dbReference>
<dbReference type="InterPro" id="IPR005467">
    <property type="entry name" value="His_kinase_dom"/>
</dbReference>
<comment type="catalytic activity">
    <reaction evidence="1">
        <text>ATP + protein L-histidine = ADP + protein N-phospho-L-histidine.</text>
        <dbReference type="EC" id="2.7.13.3"/>
    </reaction>
</comment>
<dbReference type="Gene3D" id="3.30.450.40">
    <property type="match status" value="1"/>
</dbReference>
<reference evidence="8" key="3">
    <citation type="submission" date="2023-10" db="EMBL/GenBank/DDBJ databases">
        <authorList>
            <person name="Picardeau M."/>
            <person name="Thibeaux R."/>
        </authorList>
    </citation>
    <scope>NUCLEOTIDE SEQUENCE</scope>
    <source>
        <strain evidence="8">ATI7-C-A5</strain>
    </source>
</reference>
<dbReference type="RefSeq" id="WP_100745991.1">
    <property type="nucleotide sequence ID" value="NZ_NPEF02000009.1"/>
</dbReference>
<dbReference type="SUPFAM" id="SSF55781">
    <property type="entry name" value="GAF domain-like"/>
    <property type="match status" value="1"/>
</dbReference>
<keyword evidence="4" id="KW-0808">Transferase</keyword>